<evidence type="ECO:0000313" key="3">
    <source>
        <dbReference type="Proteomes" id="UP000249364"/>
    </source>
</evidence>
<dbReference type="InterPro" id="IPR025227">
    <property type="entry name" value="DUF4169"/>
</dbReference>
<evidence type="ECO:0000256" key="1">
    <source>
        <dbReference type="SAM" id="MobiDB-lite"/>
    </source>
</evidence>
<comment type="caution">
    <text evidence="2">The sequence shown here is derived from an EMBL/GenBank/DDBJ whole genome shotgun (WGS) entry which is preliminary data.</text>
</comment>
<protein>
    <submittedName>
        <fullName evidence="2">Uncharacterized protein DUF4169</fullName>
    </submittedName>
</protein>
<dbReference type="Pfam" id="PF13770">
    <property type="entry name" value="DUF4169"/>
    <property type="match status" value="1"/>
</dbReference>
<accession>A0A2W7R878</accession>
<dbReference type="RefSeq" id="WP_084386449.1">
    <property type="nucleotide sequence ID" value="NZ_MEHT01000045.1"/>
</dbReference>
<dbReference type="Proteomes" id="UP000249364">
    <property type="component" value="Unassembled WGS sequence"/>
</dbReference>
<organism evidence="2 3">
    <name type="scientific">Roseinatronobacter thiooxidans</name>
    <dbReference type="NCBI Taxonomy" id="121821"/>
    <lineage>
        <taxon>Bacteria</taxon>
        <taxon>Pseudomonadati</taxon>
        <taxon>Pseudomonadota</taxon>
        <taxon>Alphaproteobacteria</taxon>
        <taxon>Rhodobacterales</taxon>
        <taxon>Paracoccaceae</taxon>
        <taxon>Roseinatronobacter</taxon>
    </lineage>
</organism>
<reference evidence="2 3" key="1">
    <citation type="submission" date="2018-06" db="EMBL/GenBank/DDBJ databases">
        <title>Genomic Encyclopedia of Archaeal and Bacterial Type Strains, Phase II (KMG-II): from individual species to whole genera.</title>
        <authorList>
            <person name="Goeker M."/>
        </authorList>
    </citation>
    <scope>NUCLEOTIDE SEQUENCE [LARGE SCALE GENOMIC DNA]</scope>
    <source>
        <strain evidence="2 3">DSM 13087</strain>
    </source>
</reference>
<sequence length="58" mass="6739">MSKIVNLRIVRKQEARADKRRAAQAQAALHGRNKAERARDAQDAEKLRSHLDNHRREP</sequence>
<proteinExistence type="predicted"/>
<feature type="region of interest" description="Disordered" evidence="1">
    <location>
        <begin position="13"/>
        <end position="58"/>
    </location>
</feature>
<keyword evidence="3" id="KW-1185">Reference proteome</keyword>
<dbReference type="STRING" id="121821.GCA_001870675_02847"/>
<gene>
    <name evidence="2" type="ORF">LY56_01004</name>
</gene>
<dbReference type="AlphaFoldDB" id="A0A2W7R878"/>
<dbReference type="EMBL" id="QKZQ01000003">
    <property type="protein sequence ID" value="PZX46795.1"/>
    <property type="molecule type" value="Genomic_DNA"/>
</dbReference>
<feature type="compositionally biased region" description="Basic and acidic residues" evidence="1">
    <location>
        <begin position="33"/>
        <end position="58"/>
    </location>
</feature>
<evidence type="ECO:0000313" key="2">
    <source>
        <dbReference type="EMBL" id="PZX46795.1"/>
    </source>
</evidence>
<name>A0A2W7R878_9RHOB</name>